<dbReference type="RefSeq" id="WP_069974898.1">
    <property type="nucleotide sequence ID" value="NZ_CP017269.1"/>
</dbReference>
<dbReference type="Proteomes" id="UP000095743">
    <property type="component" value="Chromosome"/>
</dbReference>
<proteinExistence type="predicted"/>
<dbReference type="PROSITE" id="PS51186">
    <property type="entry name" value="GNAT"/>
    <property type="match status" value="1"/>
</dbReference>
<dbReference type="PANTHER" id="PTHR43328:SF1">
    <property type="entry name" value="N-ACETYLTRANSFERASE DOMAIN-CONTAINING PROTEIN"/>
    <property type="match status" value="1"/>
</dbReference>
<dbReference type="PANTHER" id="PTHR43328">
    <property type="entry name" value="ACETYLTRANSFERASE-RELATED"/>
    <property type="match status" value="1"/>
</dbReference>
<dbReference type="KEGG" id="gfe:Gferi_06950"/>
<dbReference type="Gene3D" id="3.40.630.30">
    <property type="match status" value="1"/>
</dbReference>
<dbReference type="EMBL" id="CP017269">
    <property type="protein sequence ID" value="AOT69332.1"/>
    <property type="molecule type" value="Genomic_DNA"/>
</dbReference>
<feature type="domain" description="N-acetyltransferase" evidence="1">
    <location>
        <begin position="3"/>
        <end position="149"/>
    </location>
</feature>
<gene>
    <name evidence="2" type="ORF">Gferi_06950</name>
</gene>
<evidence type="ECO:0000313" key="2">
    <source>
        <dbReference type="EMBL" id="AOT69332.1"/>
    </source>
</evidence>
<reference evidence="2 3" key="1">
    <citation type="submission" date="2016-09" db="EMBL/GenBank/DDBJ databases">
        <title>Genomic analysis reveals versatility of anaerobic energy metabolism of Geosporobacter ferrireducens IRF9 of phylum Firmicutes.</title>
        <authorList>
            <person name="Kim S.-J."/>
        </authorList>
    </citation>
    <scope>NUCLEOTIDE SEQUENCE [LARGE SCALE GENOMIC DNA]</scope>
    <source>
        <strain evidence="2 3">IRF9</strain>
    </source>
</reference>
<dbReference type="Pfam" id="PF13302">
    <property type="entry name" value="Acetyltransf_3"/>
    <property type="match status" value="1"/>
</dbReference>
<dbReference type="InterPro" id="IPR016181">
    <property type="entry name" value="Acyl_CoA_acyltransferase"/>
</dbReference>
<evidence type="ECO:0000313" key="3">
    <source>
        <dbReference type="Proteomes" id="UP000095743"/>
    </source>
</evidence>
<protein>
    <recommendedName>
        <fullName evidence="1">N-acetyltransferase domain-containing protein</fullName>
    </recommendedName>
</protein>
<dbReference type="GO" id="GO:0016747">
    <property type="term" value="F:acyltransferase activity, transferring groups other than amino-acyl groups"/>
    <property type="evidence" value="ECO:0007669"/>
    <property type="project" value="InterPro"/>
</dbReference>
<name>A0A1D8GEJ1_9FIRM</name>
<dbReference type="InterPro" id="IPR000182">
    <property type="entry name" value="GNAT_dom"/>
</dbReference>
<dbReference type="CDD" id="cd04301">
    <property type="entry name" value="NAT_SF"/>
    <property type="match status" value="1"/>
</dbReference>
<keyword evidence="3" id="KW-1185">Reference proteome</keyword>
<evidence type="ECO:0000259" key="1">
    <source>
        <dbReference type="PROSITE" id="PS51186"/>
    </source>
</evidence>
<dbReference type="STRING" id="1424294.Gferi_06950"/>
<accession>A0A1D8GEJ1</accession>
<organism evidence="2 3">
    <name type="scientific">Geosporobacter ferrireducens</name>
    <dbReference type="NCBI Taxonomy" id="1424294"/>
    <lineage>
        <taxon>Bacteria</taxon>
        <taxon>Bacillati</taxon>
        <taxon>Bacillota</taxon>
        <taxon>Clostridia</taxon>
        <taxon>Peptostreptococcales</taxon>
        <taxon>Thermotaleaceae</taxon>
        <taxon>Geosporobacter</taxon>
    </lineage>
</organism>
<dbReference type="OrthoDB" id="9795206at2"/>
<dbReference type="SUPFAM" id="SSF55729">
    <property type="entry name" value="Acyl-CoA N-acyltransferases (Nat)"/>
    <property type="match status" value="1"/>
</dbReference>
<dbReference type="AlphaFoldDB" id="A0A1D8GEJ1"/>
<sequence length="149" mass="17416">MCIQFILAQQKDCDLLFQWTNDIDVRNNSFCSEPIAYESHVEWFHSKTCSDQCLLYVCYHGEEPIGQIRIDILDGIGFINYSVAKAYRGKGYGTMMLKGIFDVIQQNKTSMRKLLGRVKHENIPSQRAFEKAAYAFRKEEGYIEYYKEL</sequence>